<dbReference type="SMART" id="SM00342">
    <property type="entry name" value="HTH_ARAC"/>
    <property type="match status" value="1"/>
</dbReference>
<dbReference type="InterPro" id="IPR046532">
    <property type="entry name" value="DUF6597"/>
</dbReference>
<comment type="caution">
    <text evidence="5">The sequence shown here is derived from an EMBL/GenBank/DDBJ whole genome shotgun (WGS) entry which is preliminary data.</text>
</comment>
<proteinExistence type="predicted"/>
<gene>
    <name evidence="5" type="ORF">HF682_07635</name>
</gene>
<dbReference type="RefSeq" id="WP_168876589.1">
    <property type="nucleotide sequence ID" value="NZ_JABAIM010000001.1"/>
</dbReference>
<evidence type="ECO:0000313" key="6">
    <source>
        <dbReference type="Proteomes" id="UP000587991"/>
    </source>
</evidence>
<dbReference type="GO" id="GO:0043565">
    <property type="term" value="F:sequence-specific DNA binding"/>
    <property type="evidence" value="ECO:0007669"/>
    <property type="project" value="InterPro"/>
</dbReference>
<evidence type="ECO:0000256" key="3">
    <source>
        <dbReference type="ARBA" id="ARBA00023163"/>
    </source>
</evidence>
<dbReference type="AlphaFoldDB" id="A0A847S7N6"/>
<accession>A0A847S7N6</accession>
<dbReference type="InterPro" id="IPR050204">
    <property type="entry name" value="AraC_XylS_family_regulators"/>
</dbReference>
<dbReference type="Pfam" id="PF20240">
    <property type="entry name" value="DUF6597"/>
    <property type="match status" value="1"/>
</dbReference>
<dbReference type="EMBL" id="JABAIM010000001">
    <property type="protein sequence ID" value="NLR75027.1"/>
    <property type="molecule type" value="Genomic_DNA"/>
</dbReference>
<dbReference type="Proteomes" id="UP000587991">
    <property type="component" value="Unassembled WGS sequence"/>
</dbReference>
<keyword evidence="1" id="KW-0805">Transcription regulation</keyword>
<dbReference type="InterPro" id="IPR018060">
    <property type="entry name" value="HTH_AraC"/>
</dbReference>
<organism evidence="5 6">
    <name type="scientific">Leeia aquatica</name>
    <dbReference type="NCBI Taxonomy" id="2725557"/>
    <lineage>
        <taxon>Bacteria</taxon>
        <taxon>Pseudomonadati</taxon>
        <taxon>Pseudomonadota</taxon>
        <taxon>Betaproteobacteria</taxon>
        <taxon>Neisseriales</taxon>
        <taxon>Leeiaceae</taxon>
        <taxon>Leeia</taxon>
    </lineage>
</organism>
<evidence type="ECO:0000256" key="2">
    <source>
        <dbReference type="ARBA" id="ARBA00023125"/>
    </source>
</evidence>
<evidence type="ECO:0000259" key="4">
    <source>
        <dbReference type="PROSITE" id="PS01124"/>
    </source>
</evidence>
<dbReference type="PROSITE" id="PS01124">
    <property type="entry name" value="HTH_ARAC_FAMILY_2"/>
    <property type="match status" value="1"/>
</dbReference>
<dbReference type="SUPFAM" id="SSF46689">
    <property type="entry name" value="Homeodomain-like"/>
    <property type="match status" value="1"/>
</dbReference>
<keyword evidence="3" id="KW-0804">Transcription</keyword>
<dbReference type="Gene3D" id="1.10.10.60">
    <property type="entry name" value="Homeodomain-like"/>
    <property type="match status" value="1"/>
</dbReference>
<dbReference type="PANTHER" id="PTHR46796">
    <property type="entry name" value="HTH-TYPE TRANSCRIPTIONAL ACTIVATOR RHAS-RELATED"/>
    <property type="match status" value="1"/>
</dbReference>
<feature type="domain" description="HTH araC/xylS-type" evidence="4">
    <location>
        <begin position="160"/>
        <end position="275"/>
    </location>
</feature>
<evidence type="ECO:0000313" key="5">
    <source>
        <dbReference type="EMBL" id="NLR75027.1"/>
    </source>
</evidence>
<protein>
    <submittedName>
        <fullName evidence="5">AraC family transcriptional regulator</fullName>
    </submittedName>
</protein>
<evidence type="ECO:0000256" key="1">
    <source>
        <dbReference type="ARBA" id="ARBA00023015"/>
    </source>
</evidence>
<dbReference type="InterPro" id="IPR009057">
    <property type="entry name" value="Homeodomain-like_sf"/>
</dbReference>
<keyword evidence="2" id="KW-0238">DNA-binding</keyword>
<sequence length="306" mass="34273">MPEDGLLLAAPSLTAGVALTLPLYVPPGPALAPYVAYFVLVDLQAHGNQLPASPFPMLFFHGQPHGIRYQEDGLGPFLPQAMLSGPTLRSRRSQSIQADWMLAVAFHAGQISRLFDIQADLLTDQLLPLEGVLGVAQTALWLEALCEAKGALERLLVLQDRLIAQLELRFAQQRLSPLDQLGARALNQPLLQLARDCGWSLRQFERRFQQQFGLAPERYRQLARFTRVLGLLMQQRGHGPTLAQLAQAAGYADQAHFTRDFSQFCGTTPGRFRQQLAQDPAFWAFRMPSTQTQDIMNRVRFHRHQA</sequence>
<dbReference type="Pfam" id="PF12833">
    <property type="entry name" value="HTH_18"/>
    <property type="match status" value="1"/>
</dbReference>
<dbReference type="GO" id="GO:0003700">
    <property type="term" value="F:DNA-binding transcription factor activity"/>
    <property type="evidence" value="ECO:0007669"/>
    <property type="project" value="InterPro"/>
</dbReference>
<keyword evidence="6" id="KW-1185">Reference proteome</keyword>
<name>A0A847S7N6_9NEIS</name>
<reference evidence="5 6" key="1">
    <citation type="submission" date="2020-04" db="EMBL/GenBank/DDBJ databases">
        <title>Draft genome of Leeia sp. IMCC25680.</title>
        <authorList>
            <person name="Song J."/>
            <person name="Cho J.-C."/>
        </authorList>
    </citation>
    <scope>NUCLEOTIDE SEQUENCE [LARGE SCALE GENOMIC DNA]</scope>
    <source>
        <strain evidence="5 6">IMCC25680</strain>
    </source>
</reference>